<dbReference type="InterPro" id="IPR013889">
    <property type="entry name" value="Karyogamy_KAR9"/>
</dbReference>
<dbReference type="OrthoDB" id="5559380at2759"/>
<dbReference type="RefSeq" id="XP_017987162.1">
    <property type="nucleotide sequence ID" value="XM_018131673.1"/>
</dbReference>
<dbReference type="GO" id="GO:0043332">
    <property type="term" value="C:mating projection tip"/>
    <property type="evidence" value="ECO:0007669"/>
    <property type="project" value="TreeGrafter"/>
</dbReference>
<dbReference type="EMBL" id="CP014243">
    <property type="protein sequence ID" value="AMD20166.1"/>
    <property type="molecule type" value="Genomic_DNA"/>
</dbReference>
<dbReference type="GO" id="GO:0005938">
    <property type="term" value="C:cell cortex"/>
    <property type="evidence" value="ECO:0007669"/>
    <property type="project" value="TreeGrafter"/>
</dbReference>
<dbReference type="STRING" id="45286.A0A0X8HRN1"/>
<dbReference type="GO" id="GO:0030473">
    <property type="term" value="P:nuclear migration along microtubule"/>
    <property type="evidence" value="ECO:0007669"/>
    <property type="project" value="TreeGrafter"/>
</dbReference>
<evidence type="ECO:0000313" key="1">
    <source>
        <dbReference type="EMBL" id="AMD20166.1"/>
    </source>
</evidence>
<keyword evidence="2" id="KW-1185">Reference proteome</keyword>
<dbReference type="GO" id="GO:0005816">
    <property type="term" value="C:spindle pole body"/>
    <property type="evidence" value="ECO:0007669"/>
    <property type="project" value="TreeGrafter"/>
</dbReference>
<sequence length="645" mass="73147">MKCRRMEMTTAYEAPAVNTILAPGADSLKNILLKLENNDISIEGLRCILPSLKNVLQDVGASLDAFQNDVPVSLMLQYFDWIDEGKSQFYPLYRSIRDVEPTIEKVLDFLESVGLERMSSEDLPLIFNTVEEIADILSRQVPMFKSIKMLFDTALEFNEIFKDNMNSLIQEITTKLVCCRSLRERCSSLKLSDLPNLDRLLLIIVNSFEEHQIRMPTFSDYEKDIYQEFCALEESITPTETSLKDVLAARIKAFKDRAVVNNEYLISLLNSKYEDILKKHDNLVSEISDLKRNIVDKRWEIIFTNLNMELNTVISSVEKNLSKIENPSISADTKEHFKLQVCQKGEIISKTFDIIYKVLDASILFDPGISEVTNKLADRWLQLKDSVDPIFSEEKDTVVESIAKDLHNVIISETSPTLKPLDRPKRQSVGAFLLKRMNIKPVITTGNTEETLNVFASVNNRRSYVQDMKAECTELQNTAQLNSQTMGYVNNSNNKDVEQAIEYWDYVGIRSKSGPSELCEIRGADYGLLSNESLPEFDHSAEQLTRTADTDLSIDSDSLTGTTVALKNVMTAERDITLAELEKINFYSSLDSKIPIIHYDGDCKTVKGSIRDLNLSYDRASTSMHTGPPSKLKLPTPIKDLLNVR</sequence>
<name>A0A0X8HRN1_9SACH</name>
<protein>
    <submittedName>
        <fullName evidence="1">HCR016Cp</fullName>
    </submittedName>
</protein>
<dbReference type="GeneID" id="28723402"/>
<dbReference type="Proteomes" id="UP000243052">
    <property type="component" value="Chromosome iii"/>
</dbReference>
<dbReference type="PANTHER" id="PTHR37271">
    <property type="entry name" value="KARYOGAMY PROTEIN KAR9"/>
    <property type="match status" value="1"/>
</dbReference>
<dbReference type="PANTHER" id="PTHR37271:SF1">
    <property type="entry name" value="KARYOGAMY PROTEIN KAR9"/>
    <property type="match status" value="1"/>
</dbReference>
<gene>
    <name evidence="1" type="ORF">AW171_hschr32043</name>
</gene>
<evidence type="ECO:0000313" key="2">
    <source>
        <dbReference type="Proteomes" id="UP000243052"/>
    </source>
</evidence>
<organism evidence="1 2">
    <name type="scientific">Eremothecium sinecaudum</name>
    <dbReference type="NCBI Taxonomy" id="45286"/>
    <lineage>
        <taxon>Eukaryota</taxon>
        <taxon>Fungi</taxon>
        <taxon>Dikarya</taxon>
        <taxon>Ascomycota</taxon>
        <taxon>Saccharomycotina</taxon>
        <taxon>Saccharomycetes</taxon>
        <taxon>Saccharomycetales</taxon>
        <taxon>Saccharomycetaceae</taxon>
        <taxon>Eremothecium</taxon>
    </lineage>
</organism>
<accession>A0A0X8HRN1</accession>
<proteinExistence type="predicted"/>
<dbReference type="Pfam" id="PF08580">
    <property type="entry name" value="KAR9"/>
    <property type="match status" value="1"/>
</dbReference>
<reference evidence="1 2" key="1">
    <citation type="submission" date="2016-01" db="EMBL/GenBank/DDBJ databases">
        <title>Genome sequence of the yeast Holleya sinecauda.</title>
        <authorList>
            <person name="Dietrich F.S."/>
        </authorList>
    </citation>
    <scope>NUCLEOTIDE SEQUENCE [LARGE SCALE GENOMIC DNA]</scope>
    <source>
        <strain evidence="1 2">ATCC 58844</strain>
    </source>
</reference>
<dbReference type="GO" id="GO:0051293">
    <property type="term" value="P:establishment of spindle localization"/>
    <property type="evidence" value="ECO:0007669"/>
    <property type="project" value="TreeGrafter"/>
</dbReference>
<dbReference type="AlphaFoldDB" id="A0A0X8HRN1"/>
<dbReference type="GO" id="GO:0031578">
    <property type="term" value="P:mitotic spindle orientation checkpoint signaling"/>
    <property type="evidence" value="ECO:0007669"/>
    <property type="project" value="TreeGrafter"/>
</dbReference>